<feature type="compositionally biased region" description="Low complexity" evidence="1">
    <location>
        <begin position="40"/>
        <end position="50"/>
    </location>
</feature>
<proteinExistence type="predicted"/>
<feature type="region of interest" description="Disordered" evidence="1">
    <location>
        <begin position="30"/>
        <end position="59"/>
    </location>
</feature>
<accession>A0A9D4FMY5</accession>
<reference evidence="2" key="1">
    <citation type="journal article" date="2019" name="bioRxiv">
        <title>The Genome of the Zebra Mussel, Dreissena polymorpha: A Resource for Invasive Species Research.</title>
        <authorList>
            <person name="McCartney M.A."/>
            <person name="Auch B."/>
            <person name="Kono T."/>
            <person name="Mallez S."/>
            <person name="Zhang Y."/>
            <person name="Obille A."/>
            <person name="Becker A."/>
            <person name="Abrahante J.E."/>
            <person name="Garbe J."/>
            <person name="Badalamenti J.P."/>
            <person name="Herman A."/>
            <person name="Mangelson H."/>
            <person name="Liachko I."/>
            <person name="Sullivan S."/>
            <person name="Sone E.D."/>
            <person name="Koren S."/>
            <person name="Silverstein K.A.T."/>
            <person name="Beckman K.B."/>
            <person name="Gohl D.M."/>
        </authorList>
    </citation>
    <scope>NUCLEOTIDE SEQUENCE</scope>
    <source>
        <strain evidence="2">Duluth1</strain>
        <tissue evidence="2">Whole animal</tissue>
    </source>
</reference>
<reference evidence="2" key="2">
    <citation type="submission" date="2020-11" db="EMBL/GenBank/DDBJ databases">
        <authorList>
            <person name="McCartney M.A."/>
            <person name="Auch B."/>
            <person name="Kono T."/>
            <person name="Mallez S."/>
            <person name="Becker A."/>
            <person name="Gohl D.M."/>
            <person name="Silverstein K.A.T."/>
            <person name="Koren S."/>
            <person name="Bechman K.B."/>
            <person name="Herman A."/>
            <person name="Abrahante J.E."/>
            <person name="Garbe J."/>
        </authorList>
    </citation>
    <scope>NUCLEOTIDE SEQUENCE</scope>
    <source>
        <strain evidence="2">Duluth1</strain>
        <tissue evidence="2">Whole animal</tissue>
    </source>
</reference>
<evidence type="ECO:0000313" key="3">
    <source>
        <dbReference type="Proteomes" id="UP000828390"/>
    </source>
</evidence>
<comment type="caution">
    <text evidence="2">The sequence shown here is derived from an EMBL/GenBank/DDBJ whole genome shotgun (WGS) entry which is preliminary data.</text>
</comment>
<evidence type="ECO:0000313" key="2">
    <source>
        <dbReference type="EMBL" id="KAH3798797.1"/>
    </source>
</evidence>
<evidence type="ECO:0000256" key="1">
    <source>
        <dbReference type="SAM" id="MobiDB-lite"/>
    </source>
</evidence>
<sequence>MLYKLYDKESSSMCCFLAYLTVHTSGDKEGLDSGAQGDVSSTTAATATSTTRDHDSSWD</sequence>
<protein>
    <submittedName>
        <fullName evidence="2">Uncharacterized protein</fullName>
    </submittedName>
</protein>
<keyword evidence="3" id="KW-1185">Reference proteome</keyword>
<dbReference type="AlphaFoldDB" id="A0A9D4FMY5"/>
<dbReference type="Proteomes" id="UP000828390">
    <property type="component" value="Unassembled WGS sequence"/>
</dbReference>
<dbReference type="EMBL" id="JAIWYP010000007">
    <property type="protein sequence ID" value="KAH3798797.1"/>
    <property type="molecule type" value="Genomic_DNA"/>
</dbReference>
<organism evidence="2 3">
    <name type="scientific">Dreissena polymorpha</name>
    <name type="common">Zebra mussel</name>
    <name type="synonym">Mytilus polymorpha</name>
    <dbReference type="NCBI Taxonomy" id="45954"/>
    <lineage>
        <taxon>Eukaryota</taxon>
        <taxon>Metazoa</taxon>
        <taxon>Spiralia</taxon>
        <taxon>Lophotrochozoa</taxon>
        <taxon>Mollusca</taxon>
        <taxon>Bivalvia</taxon>
        <taxon>Autobranchia</taxon>
        <taxon>Heteroconchia</taxon>
        <taxon>Euheterodonta</taxon>
        <taxon>Imparidentia</taxon>
        <taxon>Neoheterodontei</taxon>
        <taxon>Myida</taxon>
        <taxon>Dreissenoidea</taxon>
        <taxon>Dreissenidae</taxon>
        <taxon>Dreissena</taxon>
    </lineage>
</organism>
<gene>
    <name evidence="2" type="ORF">DPMN_152400</name>
</gene>
<name>A0A9D4FMY5_DREPO</name>